<reference evidence="1" key="1">
    <citation type="submission" date="2020-07" db="EMBL/GenBank/DDBJ databases">
        <title>Multicomponent nature underlies the extraordinary mechanical properties of spider dragline silk.</title>
        <authorList>
            <person name="Kono N."/>
            <person name="Nakamura H."/>
            <person name="Mori M."/>
            <person name="Yoshida Y."/>
            <person name="Ohtoshi R."/>
            <person name="Malay A.D."/>
            <person name="Moran D.A.P."/>
            <person name="Tomita M."/>
            <person name="Numata K."/>
            <person name="Arakawa K."/>
        </authorList>
    </citation>
    <scope>NUCLEOTIDE SEQUENCE</scope>
</reference>
<name>A0A8X6JBH1_TRICU</name>
<comment type="caution">
    <text evidence="1">The sequence shown here is derived from an EMBL/GenBank/DDBJ whole genome shotgun (WGS) entry which is preliminary data.</text>
</comment>
<keyword evidence="2" id="KW-1185">Reference proteome</keyword>
<evidence type="ECO:0000313" key="2">
    <source>
        <dbReference type="Proteomes" id="UP000887116"/>
    </source>
</evidence>
<proteinExistence type="predicted"/>
<gene>
    <name evidence="1" type="primary">AVEN_32472_1</name>
    <name evidence="1" type="ORF">TNCT_523021</name>
</gene>
<dbReference type="EMBL" id="BMAO01039088">
    <property type="protein sequence ID" value="GFR28845.1"/>
    <property type="molecule type" value="Genomic_DNA"/>
</dbReference>
<protein>
    <submittedName>
        <fullName evidence="1">Uncharacterized protein</fullName>
    </submittedName>
</protein>
<organism evidence="1 2">
    <name type="scientific">Trichonephila clavata</name>
    <name type="common">Joro spider</name>
    <name type="synonym">Nephila clavata</name>
    <dbReference type="NCBI Taxonomy" id="2740835"/>
    <lineage>
        <taxon>Eukaryota</taxon>
        <taxon>Metazoa</taxon>
        <taxon>Ecdysozoa</taxon>
        <taxon>Arthropoda</taxon>
        <taxon>Chelicerata</taxon>
        <taxon>Arachnida</taxon>
        <taxon>Araneae</taxon>
        <taxon>Araneomorphae</taxon>
        <taxon>Entelegynae</taxon>
        <taxon>Araneoidea</taxon>
        <taxon>Nephilidae</taxon>
        <taxon>Trichonephila</taxon>
    </lineage>
</organism>
<dbReference type="AlphaFoldDB" id="A0A8X6JBH1"/>
<dbReference type="OrthoDB" id="6419695at2759"/>
<dbReference type="SUPFAM" id="SSF48371">
    <property type="entry name" value="ARM repeat"/>
    <property type="match status" value="1"/>
</dbReference>
<evidence type="ECO:0000313" key="1">
    <source>
        <dbReference type="EMBL" id="GFR28845.1"/>
    </source>
</evidence>
<dbReference type="InterPro" id="IPR016024">
    <property type="entry name" value="ARM-type_fold"/>
</dbReference>
<sequence length="1124" mass="128289">MMPCPEKLESLEMEKGSRVSKFAFIPVLRGKTKTVVSDRIVKALEKSSFCSSNPLIKKLIVQNVQVCCIVVETSGTQSIKVICASVPYLLNLLAKANPKLKKILEDEKVISYFKFFQETDMESLLTSFCTATVIIQKGIKMCYPTICIQLTREVLMFGEVTLKSVLNMIYEGLIYVFHFVWEDLGPAFRQLCSHNRKAVKYLAKNLPAYALASVKGLILFSFLIRRITQVLLKTFKRSVSKLSRLFMELPVYSTVYYVFARSQKILKQVLKVIVSETMLQYYKNFFLSIAKWCAIYSKDLFPLIREEICRILKTGAPILKQCAHFILQSIATCLSPNGSLIKFIQSCYNSKDILLQFFKYAKVYSQKMLQFLLYLKRWVSKIGHMIYPSCRNILMHLLENFKYCLTFLIRYSSTIGYIVYNFLFMAYPAMKNTLNHSHRALNFASKFIHELSKIFLHYIWVYFSKLQSIGNEIFPCLAPTVCEINSTAVYASNEIIQKSQGAVKKIVPTVYRSLMSVTQVTFLATQEVLVSSKNSVLVISPVLLDAALTVRPGLTDGMIVVLKDVNQAMLEVSTVYCAASCHLVVAAKNVTVQLPVVLKAVDEVTVVAFCATGEVFKTSLKAHRRILKDLKKSVWMICSSMKAAELEFFDTLDEVASPIKFAVSDPSKILYILKILFGGSSLFISKTCEFLHPSALRLLYALINCTLNCISCLQNLMKSSKNNLKRPVKNHLKQFLNYVVTAFHVLRQHIPTCAYLNDKCLNIARQIFSIFSDITELCDQYVSNTCSDVLHIVIPKLWNFFKCIVSILWHYFCDSMDNTWELLQLVTLKTWCFMCDNFPEIWEASKHCSQFSWEFLCKVSPGIWSCIQSTSPVLWNYNRQLTLNVWNLHLQTCVITWNVIVPLTSTTWNCALDNCPKMWFAISEKSKFQWKVFCYFAEHSWEAVFEASFLSWGIFHNIIAKTWQYGIRPVTVLTCYNTSSAVAKSIKLTQSACSKTGKVVIFLSDSWTGINTYKSDESINAASVILRKCIDFSRAKFFKPNSKRSVLINSIKKLANVPSQIAGTCKHHLSVDHLLNNVVAVTKVSFIPMSCTYNLSQKLMKKCLYVSNLYENANLLNFQFLIIP</sequence>
<accession>A0A8X6JBH1</accession>
<dbReference type="Proteomes" id="UP000887116">
    <property type="component" value="Unassembled WGS sequence"/>
</dbReference>